<keyword evidence="3" id="KW-1185">Reference proteome</keyword>
<gene>
    <name evidence="2" type="ORF">CYLTODRAFT_457603</name>
</gene>
<proteinExistence type="predicted"/>
<feature type="region of interest" description="Disordered" evidence="1">
    <location>
        <begin position="73"/>
        <end position="144"/>
    </location>
</feature>
<protein>
    <submittedName>
        <fullName evidence="2">Uncharacterized protein</fullName>
    </submittedName>
</protein>
<feature type="compositionally biased region" description="Low complexity" evidence="1">
    <location>
        <begin position="73"/>
        <end position="82"/>
    </location>
</feature>
<dbReference type="Proteomes" id="UP000054007">
    <property type="component" value="Unassembled WGS sequence"/>
</dbReference>
<evidence type="ECO:0000313" key="2">
    <source>
        <dbReference type="EMBL" id="KIY64031.1"/>
    </source>
</evidence>
<sequence>MHVASSDSTFQTLRKIILDIIISKHEWKTGTKWNGRTSSSYSYSGPYEHWHDSTKPGSNFGGSNFESGSGKYSYTYSKSSSHSRTRETPREPPPRPPPREPPRPPPREPPPRPPPQDPPPRPSQDYSQSRRSERERRPPTQSAVDDYLVRLKTFFPSKTGHACTYSKLTIQSIPWPILNSNTTVSVDMIEVATKAFFDAVRRDLGVAYMKTLVKEGRLLFHPDSLRARRVMVNMKHSGDALVVEQLATKVFQVMMSMR</sequence>
<feature type="compositionally biased region" description="Basic and acidic residues" evidence="1">
    <location>
        <begin position="128"/>
        <end position="138"/>
    </location>
</feature>
<name>A0A0D7B3B6_9AGAR</name>
<feature type="compositionally biased region" description="Basic and acidic residues" evidence="1">
    <location>
        <begin position="84"/>
        <end position="110"/>
    </location>
</feature>
<feature type="compositionally biased region" description="Pro residues" evidence="1">
    <location>
        <begin position="111"/>
        <end position="122"/>
    </location>
</feature>
<evidence type="ECO:0000256" key="1">
    <source>
        <dbReference type="SAM" id="MobiDB-lite"/>
    </source>
</evidence>
<dbReference type="AlphaFoldDB" id="A0A0D7B3B6"/>
<accession>A0A0D7B3B6</accession>
<reference evidence="2 3" key="1">
    <citation type="journal article" date="2015" name="Fungal Genet. Biol.">
        <title>Evolution of novel wood decay mechanisms in Agaricales revealed by the genome sequences of Fistulina hepatica and Cylindrobasidium torrendii.</title>
        <authorList>
            <person name="Floudas D."/>
            <person name="Held B.W."/>
            <person name="Riley R."/>
            <person name="Nagy L.G."/>
            <person name="Koehler G."/>
            <person name="Ransdell A.S."/>
            <person name="Younus H."/>
            <person name="Chow J."/>
            <person name="Chiniquy J."/>
            <person name="Lipzen A."/>
            <person name="Tritt A."/>
            <person name="Sun H."/>
            <person name="Haridas S."/>
            <person name="LaButti K."/>
            <person name="Ohm R.A."/>
            <person name="Kues U."/>
            <person name="Blanchette R.A."/>
            <person name="Grigoriev I.V."/>
            <person name="Minto R.E."/>
            <person name="Hibbett D.S."/>
        </authorList>
    </citation>
    <scope>NUCLEOTIDE SEQUENCE [LARGE SCALE GENOMIC DNA]</scope>
    <source>
        <strain evidence="2 3">FP15055 ss-10</strain>
    </source>
</reference>
<evidence type="ECO:0000313" key="3">
    <source>
        <dbReference type="Proteomes" id="UP000054007"/>
    </source>
</evidence>
<dbReference type="EMBL" id="KN880658">
    <property type="protein sequence ID" value="KIY64031.1"/>
    <property type="molecule type" value="Genomic_DNA"/>
</dbReference>
<organism evidence="2 3">
    <name type="scientific">Cylindrobasidium torrendii FP15055 ss-10</name>
    <dbReference type="NCBI Taxonomy" id="1314674"/>
    <lineage>
        <taxon>Eukaryota</taxon>
        <taxon>Fungi</taxon>
        <taxon>Dikarya</taxon>
        <taxon>Basidiomycota</taxon>
        <taxon>Agaricomycotina</taxon>
        <taxon>Agaricomycetes</taxon>
        <taxon>Agaricomycetidae</taxon>
        <taxon>Agaricales</taxon>
        <taxon>Marasmiineae</taxon>
        <taxon>Physalacriaceae</taxon>
        <taxon>Cylindrobasidium</taxon>
    </lineage>
</organism>
<dbReference type="OrthoDB" id="3265210at2759"/>